<evidence type="ECO:0000313" key="3">
    <source>
        <dbReference type="Proteomes" id="UP000249723"/>
    </source>
</evidence>
<gene>
    <name evidence="2" type="ORF">BZ3500_MVSOF-1268-A1-R1_CHR8-2G10210</name>
</gene>
<reference evidence="3" key="1">
    <citation type="submission" date="2016-10" db="EMBL/GenBank/DDBJ databases">
        <authorList>
            <person name="Jeantristanb JTB J.-T."/>
            <person name="Ricardo R."/>
        </authorList>
    </citation>
    <scope>NUCLEOTIDE SEQUENCE [LARGE SCALE GENOMIC DNA]</scope>
</reference>
<name>A0A2X0LBC7_9BASI</name>
<feature type="region of interest" description="Disordered" evidence="1">
    <location>
        <begin position="52"/>
        <end position="101"/>
    </location>
</feature>
<evidence type="ECO:0000256" key="1">
    <source>
        <dbReference type="SAM" id="MobiDB-lite"/>
    </source>
</evidence>
<evidence type="ECO:0000313" key="2">
    <source>
        <dbReference type="EMBL" id="SCZ96465.1"/>
    </source>
</evidence>
<proteinExistence type="predicted"/>
<sequence length="137" mass="14530">MEAGRFKTDSWSGVRIRRRESERDGVDVVLVVGPFGAFDSTLPVREVRVRHGEGGDASGAGHHQGHELGAQSVWRKKETILTSGPAPATLEPAAEGAGAGKPCEAVGEAVEADMLGGMIHFAQDPGRMFRLIGGTRR</sequence>
<dbReference type="Proteomes" id="UP000249723">
    <property type="component" value="Unassembled WGS sequence"/>
</dbReference>
<accession>A0A2X0LBC7</accession>
<feature type="compositionally biased region" description="Low complexity" evidence="1">
    <location>
        <begin position="84"/>
        <end position="101"/>
    </location>
</feature>
<dbReference type="AlphaFoldDB" id="A0A2X0LBC7"/>
<dbReference type="EMBL" id="FMWP01000088">
    <property type="protein sequence ID" value="SCZ96465.1"/>
    <property type="molecule type" value="Genomic_DNA"/>
</dbReference>
<keyword evidence="3" id="KW-1185">Reference proteome</keyword>
<organism evidence="2 3">
    <name type="scientific">Microbotryum saponariae</name>
    <dbReference type="NCBI Taxonomy" id="289078"/>
    <lineage>
        <taxon>Eukaryota</taxon>
        <taxon>Fungi</taxon>
        <taxon>Dikarya</taxon>
        <taxon>Basidiomycota</taxon>
        <taxon>Pucciniomycotina</taxon>
        <taxon>Microbotryomycetes</taxon>
        <taxon>Microbotryales</taxon>
        <taxon>Microbotryaceae</taxon>
        <taxon>Microbotryum</taxon>
    </lineage>
</organism>
<protein>
    <submittedName>
        <fullName evidence="2">BZ3500_MvSof-1268-A1-R1_Chr8-2g10210 protein</fullName>
    </submittedName>
</protein>